<keyword evidence="2" id="KW-1185">Reference proteome</keyword>
<dbReference type="AlphaFoldDB" id="A0A7Y9I8S3"/>
<reference evidence="1 2" key="1">
    <citation type="submission" date="2020-07" db="EMBL/GenBank/DDBJ databases">
        <title>Sequencing the genomes of 1000 actinobacteria strains.</title>
        <authorList>
            <person name="Klenk H.-P."/>
        </authorList>
    </citation>
    <scope>NUCLEOTIDE SEQUENCE [LARGE SCALE GENOMIC DNA]</scope>
    <source>
        <strain evidence="1 2">DSM 22083</strain>
    </source>
</reference>
<gene>
    <name evidence="1" type="ORF">BKA15_003737</name>
</gene>
<comment type="caution">
    <text evidence="1">The sequence shown here is derived from an EMBL/GenBank/DDBJ whole genome shotgun (WGS) entry which is preliminary data.</text>
</comment>
<protein>
    <submittedName>
        <fullName evidence="1">Uncharacterized protein</fullName>
    </submittedName>
</protein>
<organism evidence="1 2">
    <name type="scientific">Microlunatus parietis</name>
    <dbReference type="NCBI Taxonomy" id="682979"/>
    <lineage>
        <taxon>Bacteria</taxon>
        <taxon>Bacillati</taxon>
        <taxon>Actinomycetota</taxon>
        <taxon>Actinomycetes</taxon>
        <taxon>Propionibacteriales</taxon>
        <taxon>Propionibacteriaceae</taxon>
        <taxon>Microlunatus</taxon>
    </lineage>
</organism>
<evidence type="ECO:0000313" key="2">
    <source>
        <dbReference type="Proteomes" id="UP000569914"/>
    </source>
</evidence>
<dbReference type="RefSeq" id="WP_179753188.1">
    <property type="nucleotide sequence ID" value="NZ_JACCBU010000001.1"/>
</dbReference>
<dbReference type="Proteomes" id="UP000569914">
    <property type="component" value="Unassembled WGS sequence"/>
</dbReference>
<proteinExistence type="predicted"/>
<evidence type="ECO:0000313" key="1">
    <source>
        <dbReference type="EMBL" id="NYE72408.1"/>
    </source>
</evidence>
<accession>A0A7Y9I8S3</accession>
<sequence>MSATAVGRDDHDDSVRLDRRSVPLTAVGRWAPVIAAAQTTRLADADQLEFSRVASRMFLHVVAGTGSVEVNRTRFELEPPPSSGCRGCIRSVTGPTRGTHW</sequence>
<dbReference type="EMBL" id="JACCBU010000001">
    <property type="protein sequence ID" value="NYE72408.1"/>
    <property type="molecule type" value="Genomic_DNA"/>
</dbReference>
<name>A0A7Y9I8S3_9ACTN</name>